<accession>A0AAV7UMJ6</accession>
<keyword evidence="2" id="KW-1185">Reference proteome</keyword>
<proteinExistence type="predicted"/>
<name>A0AAV7UMJ6_PLEWA</name>
<evidence type="ECO:0000313" key="1">
    <source>
        <dbReference type="EMBL" id="KAJ1190225.1"/>
    </source>
</evidence>
<reference evidence="1" key="1">
    <citation type="journal article" date="2022" name="bioRxiv">
        <title>Sequencing and chromosome-scale assembly of the giantPleurodeles waltlgenome.</title>
        <authorList>
            <person name="Brown T."/>
            <person name="Elewa A."/>
            <person name="Iarovenko S."/>
            <person name="Subramanian E."/>
            <person name="Araus A.J."/>
            <person name="Petzold A."/>
            <person name="Susuki M."/>
            <person name="Suzuki K.-i.T."/>
            <person name="Hayashi T."/>
            <person name="Toyoda A."/>
            <person name="Oliveira C."/>
            <person name="Osipova E."/>
            <person name="Leigh N.D."/>
            <person name="Simon A."/>
            <person name="Yun M.H."/>
        </authorList>
    </citation>
    <scope>NUCLEOTIDE SEQUENCE</scope>
    <source>
        <strain evidence="1">20211129_DDA</strain>
        <tissue evidence="1">Liver</tissue>
    </source>
</reference>
<dbReference type="EMBL" id="JANPWB010000005">
    <property type="protein sequence ID" value="KAJ1190225.1"/>
    <property type="molecule type" value="Genomic_DNA"/>
</dbReference>
<organism evidence="1 2">
    <name type="scientific">Pleurodeles waltl</name>
    <name type="common">Iberian ribbed newt</name>
    <dbReference type="NCBI Taxonomy" id="8319"/>
    <lineage>
        <taxon>Eukaryota</taxon>
        <taxon>Metazoa</taxon>
        <taxon>Chordata</taxon>
        <taxon>Craniata</taxon>
        <taxon>Vertebrata</taxon>
        <taxon>Euteleostomi</taxon>
        <taxon>Amphibia</taxon>
        <taxon>Batrachia</taxon>
        <taxon>Caudata</taxon>
        <taxon>Salamandroidea</taxon>
        <taxon>Salamandridae</taxon>
        <taxon>Pleurodelinae</taxon>
        <taxon>Pleurodeles</taxon>
    </lineage>
</organism>
<gene>
    <name evidence="1" type="ORF">NDU88_006963</name>
</gene>
<dbReference type="AlphaFoldDB" id="A0AAV7UMJ6"/>
<sequence>MRAFRAYLVAGKPTVRSSDLQLIWTRLSLPMEAFETILSAGRFSDQTEWMKFLALACYCVGKTYRDAGISLMKI</sequence>
<dbReference type="Proteomes" id="UP001066276">
    <property type="component" value="Chromosome 3_1"/>
</dbReference>
<protein>
    <submittedName>
        <fullName evidence="1">Uncharacterized protein</fullName>
    </submittedName>
</protein>
<evidence type="ECO:0000313" key="2">
    <source>
        <dbReference type="Proteomes" id="UP001066276"/>
    </source>
</evidence>
<comment type="caution">
    <text evidence="1">The sequence shown here is derived from an EMBL/GenBank/DDBJ whole genome shotgun (WGS) entry which is preliminary data.</text>
</comment>